<dbReference type="AlphaFoldDB" id="A0A917C5V0"/>
<keyword evidence="4" id="KW-1185">Reference proteome</keyword>
<evidence type="ECO:0000313" key="4">
    <source>
        <dbReference type="Proteomes" id="UP000606044"/>
    </source>
</evidence>
<organism evidence="3 4">
    <name type="scientific">Azorhizobium oxalatiphilum</name>
    <dbReference type="NCBI Taxonomy" id="980631"/>
    <lineage>
        <taxon>Bacteria</taxon>
        <taxon>Pseudomonadati</taxon>
        <taxon>Pseudomonadota</taxon>
        <taxon>Alphaproteobacteria</taxon>
        <taxon>Hyphomicrobiales</taxon>
        <taxon>Xanthobacteraceae</taxon>
        <taxon>Azorhizobium</taxon>
    </lineage>
</organism>
<dbReference type="EMBL" id="BMCT01000005">
    <property type="protein sequence ID" value="GGF72168.1"/>
    <property type="molecule type" value="Genomic_DNA"/>
</dbReference>
<dbReference type="InterPro" id="IPR013078">
    <property type="entry name" value="His_Pase_superF_clade-1"/>
</dbReference>
<comment type="caution">
    <text evidence="3">The sequence shown here is derived from an EMBL/GenBank/DDBJ whole genome shotgun (WGS) entry which is preliminary data.</text>
</comment>
<dbReference type="Proteomes" id="UP000606044">
    <property type="component" value="Unassembled WGS sequence"/>
</dbReference>
<feature type="binding site" evidence="2">
    <location>
        <position position="65"/>
    </location>
    <ligand>
        <name>substrate</name>
    </ligand>
</feature>
<dbReference type="PANTHER" id="PTHR48100">
    <property type="entry name" value="BROAD-SPECIFICITY PHOSPHATASE YOR283W-RELATED"/>
    <property type="match status" value="1"/>
</dbReference>
<dbReference type="PIRSF" id="PIRSF000709">
    <property type="entry name" value="6PFK_2-Ptase"/>
    <property type="match status" value="1"/>
</dbReference>
<protein>
    <submittedName>
        <fullName evidence="3">Phosphoglycerate mutase</fullName>
    </submittedName>
</protein>
<dbReference type="InterPro" id="IPR050275">
    <property type="entry name" value="PGM_Phosphatase"/>
</dbReference>
<dbReference type="GO" id="GO:0005737">
    <property type="term" value="C:cytoplasm"/>
    <property type="evidence" value="ECO:0007669"/>
    <property type="project" value="TreeGrafter"/>
</dbReference>
<evidence type="ECO:0000256" key="1">
    <source>
        <dbReference type="PIRSR" id="PIRSR613078-1"/>
    </source>
</evidence>
<accession>A0A917C5V0</accession>
<dbReference type="InterPro" id="IPR001345">
    <property type="entry name" value="PG/BPGM_mutase_AS"/>
</dbReference>
<dbReference type="InterPro" id="IPR029033">
    <property type="entry name" value="His_PPase_superfam"/>
</dbReference>
<dbReference type="CDD" id="cd07067">
    <property type="entry name" value="HP_PGM_like"/>
    <property type="match status" value="1"/>
</dbReference>
<dbReference type="SMART" id="SM00855">
    <property type="entry name" value="PGAM"/>
    <property type="match status" value="1"/>
</dbReference>
<dbReference type="PROSITE" id="PS00175">
    <property type="entry name" value="PG_MUTASE"/>
    <property type="match status" value="1"/>
</dbReference>
<evidence type="ECO:0000256" key="2">
    <source>
        <dbReference type="PIRSR" id="PIRSR613078-2"/>
    </source>
</evidence>
<proteinExistence type="predicted"/>
<dbReference type="SUPFAM" id="SSF53254">
    <property type="entry name" value="Phosphoglycerate mutase-like"/>
    <property type="match status" value="1"/>
</dbReference>
<name>A0A917C5V0_9HYPH</name>
<feature type="binding site" evidence="2">
    <location>
        <begin position="11"/>
        <end position="18"/>
    </location>
    <ligand>
        <name>substrate</name>
    </ligand>
</feature>
<dbReference type="Pfam" id="PF00300">
    <property type="entry name" value="His_Phos_1"/>
    <property type="match status" value="1"/>
</dbReference>
<feature type="active site" description="Tele-phosphohistidine intermediate" evidence="1">
    <location>
        <position position="12"/>
    </location>
</feature>
<reference evidence="3" key="2">
    <citation type="submission" date="2020-09" db="EMBL/GenBank/DDBJ databases">
        <authorList>
            <person name="Sun Q."/>
            <person name="Sedlacek I."/>
        </authorList>
    </citation>
    <scope>NUCLEOTIDE SEQUENCE</scope>
    <source>
        <strain evidence="3">CCM 7897</strain>
    </source>
</reference>
<dbReference type="PANTHER" id="PTHR48100:SF59">
    <property type="entry name" value="ADENOSYLCOBALAMIN_ALPHA-RIBAZOLE PHOSPHATASE"/>
    <property type="match status" value="1"/>
</dbReference>
<dbReference type="GO" id="GO:0016791">
    <property type="term" value="F:phosphatase activity"/>
    <property type="evidence" value="ECO:0007669"/>
    <property type="project" value="TreeGrafter"/>
</dbReference>
<reference evidence="3" key="1">
    <citation type="journal article" date="2014" name="Int. J. Syst. Evol. Microbiol.">
        <title>Complete genome sequence of Corynebacterium casei LMG S-19264T (=DSM 44701T), isolated from a smear-ripened cheese.</title>
        <authorList>
            <consortium name="US DOE Joint Genome Institute (JGI-PGF)"/>
            <person name="Walter F."/>
            <person name="Albersmeier A."/>
            <person name="Kalinowski J."/>
            <person name="Ruckert C."/>
        </authorList>
    </citation>
    <scope>NUCLEOTIDE SEQUENCE</scope>
    <source>
        <strain evidence="3">CCM 7897</strain>
    </source>
</reference>
<gene>
    <name evidence="3" type="primary">gpmB</name>
    <name evidence="3" type="ORF">GCM10007301_34940</name>
</gene>
<dbReference type="Gene3D" id="3.40.50.1240">
    <property type="entry name" value="Phosphoglycerate mutase-like"/>
    <property type="match status" value="1"/>
</dbReference>
<dbReference type="RefSeq" id="WP_188580894.1">
    <property type="nucleotide sequence ID" value="NZ_BMCT01000005.1"/>
</dbReference>
<evidence type="ECO:0000313" key="3">
    <source>
        <dbReference type="EMBL" id="GGF72168.1"/>
    </source>
</evidence>
<sequence>MTALRRFYLVRHGETDWNVAGRLQGRRDIPLNSLGRAQAARVGHVLHQLAGDVTGLTYVSSPMSRALETMRILRTTLDLPMSDFSHDPQLAELSFGQWEGMTWPDLRRRDAELVKQRELDPWSFVPPEGESYAQLAVRAGAALDRIPGNAVVVTHGGVIRSMLHARAGMPAEEAAAIPIRQGAIYVLEAGAYQLKS</sequence>
<feature type="active site" description="Proton donor/acceptor" evidence="1">
    <location>
        <position position="92"/>
    </location>
</feature>